<protein>
    <submittedName>
        <fullName evidence="1">Uncharacterized protein</fullName>
    </submittedName>
</protein>
<dbReference type="EMBL" id="GBXM01067869">
    <property type="protein sequence ID" value="JAH40708.1"/>
    <property type="molecule type" value="Transcribed_RNA"/>
</dbReference>
<reference evidence="1" key="1">
    <citation type="submission" date="2014-11" db="EMBL/GenBank/DDBJ databases">
        <authorList>
            <person name="Amaro Gonzalez C."/>
        </authorList>
    </citation>
    <scope>NUCLEOTIDE SEQUENCE</scope>
</reference>
<evidence type="ECO:0000313" key="1">
    <source>
        <dbReference type="EMBL" id="JAH40708.1"/>
    </source>
</evidence>
<name>A0A0E9SJM2_ANGAN</name>
<sequence>MPFSLMRAISIN</sequence>
<organism evidence="1">
    <name type="scientific">Anguilla anguilla</name>
    <name type="common">European freshwater eel</name>
    <name type="synonym">Muraena anguilla</name>
    <dbReference type="NCBI Taxonomy" id="7936"/>
    <lineage>
        <taxon>Eukaryota</taxon>
        <taxon>Metazoa</taxon>
        <taxon>Chordata</taxon>
        <taxon>Craniata</taxon>
        <taxon>Vertebrata</taxon>
        <taxon>Euteleostomi</taxon>
        <taxon>Actinopterygii</taxon>
        <taxon>Neopterygii</taxon>
        <taxon>Teleostei</taxon>
        <taxon>Anguilliformes</taxon>
        <taxon>Anguillidae</taxon>
        <taxon>Anguilla</taxon>
    </lineage>
</organism>
<accession>A0A0E9SJM2</accession>
<reference evidence="1" key="2">
    <citation type="journal article" date="2015" name="Fish Shellfish Immunol.">
        <title>Early steps in the European eel (Anguilla anguilla)-Vibrio vulnificus interaction in the gills: Role of the RtxA13 toxin.</title>
        <authorList>
            <person name="Callol A."/>
            <person name="Pajuelo D."/>
            <person name="Ebbesson L."/>
            <person name="Teles M."/>
            <person name="MacKenzie S."/>
            <person name="Amaro C."/>
        </authorList>
    </citation>
    <scope>NUCLEOTIDE SEQUENCE</scope>
</reference>
<proteinExistence type="predicted"/>